<evidence type="ECO:0000256" key="2">
    <source>
        <dbReference type="ARBA" id="ARBA00022475"/>
    </source>
</evidence>
<dbReference type="GO" id="GO:0005886">
    <property type="term" value="C:plasma membrane"/>
    <property type="evidence" value="ECO:0007669"/>
    <property type="project" value="UniProtKB-SubCell"/>
</dbReference>
<gene>
    <name evidence="9" type="ORF">SAMN05660236_2480</name>
</gene>
<evidence type="ECO:0000259" key="8">
    <source>
        <dbReference type="Pfam" id="PF12704"/>
    </source>
</evidence>
<evidence type="ECO:0000313" key="10">
    <source>
        <dbReference type="Proteomes" id="UP000190961"/>
    </source>
</evidence>
<evidence type="ECO:0000256" key="3">
    <source>
        <dbReference type="ARBA" id="ARBA00022692"/>
    </source>
</evidence>
<dbReference type="Pfam" id="PF12704">
    <property type="entry name" value="MacB_PCD"/>
    <property type="match status" value="2"/>
</dbReference>
<proteinExistence type="predicted"/>
<feature type="transmembrane region" description="Helical" evidence="6">
    <location>
        <begin position="790"/>
        <end position="816"/>
    </location>
</feature>
<feature type="domain" description="ABC3 transporter permease C-terminal" evidence="7">
    <location>
        <begin position="364"/>
        <end position="480"/>
    </location>
</feature>
<comment type="subcellular location">
    <subcellularLocation>
        <location evidence="1">Cell membrane</location>
        <topology evidence="1">Multi-pass membrane protein</topology>
    </subcellularLocation>
</comment>
<organism evidence="9 10">
    <name type="scientific">Ohtaekwangia koreensis</name>
    <dbReference type="NCBI Taxonomy" id="688867"/>
    <lineage>
        <taxon>Bacteria</taxon>
        <taxon>Pseudomonadati</taxon>
        <taxon>Bacteroidota</taxon>
        <taxon>Cytophagia</taxon>
        <taxon>Cytophagales</taxon>
        <taxon>Fulvivirgaceae</taxon>
        <taxon>Ohtaekwangia</taxon>
    </lineage>
</organism>
<dbReference type="InterPro" id="IPR003838">
    <property type="entry name" value="ABC3_permease_C"/>
</dbReference>
<keyword evidence="3 6" id="KW-0812">Transmembrane</keyword>
<feature type="domain" description="ABC3 transporter permease C-terminal" evidence="7">
    <location>
        <begin position="749"/>
        <end position="855"/>
    </location>
</feature>
<feature type="transmembrane region" description="Helical" evidence="6">
    <location>
        <begin position="91"/>
        <end position="114"/>
    </location>
</feature>
<dbReference type="AlphaFoldDB" id="A0A1T5KR38"/>
<evidence type="ECO:0000259" key="7">
    <source>
        <dbReference type="Pfam" id="PF02687"/>
    </source>
</evidence>
<feature type="transmembrane region" description="Helical" evidence="6">
    <location>
        <begin position="404"/>
        <end position="430"/>
    </location>
</feature>
<dbReference type="PANTHER" id="PTHR30572">
    <property type="entry name" value="MEMBRANE COMPONENT OF TRANSPORTER-RELATED"/>
    <property type="match status" value="1"/>
</dbReference>
<feature type="transmembrane region" description="Helical" evidence="6">
    <location>
        <begin position="453"/>
        <end position="477"/>
    </location>
</feature>
<dbReference type="NCBIfam" id="NF038404">
    <property type="entry name" value="perm_prefix_2"/>
    <property type="match status" value="1"/>
</dbReference>
<name>A0A1T5KR38_9BACT</name>
<evidence type="ECO:0000256" key="6">
    <source>
        <dbReference type="SAM" id="Phobius"/>
    </source>
</evidence>
<protein>
    <submittedName>
        <fullName evidence="9">FtsX-like permease family protein</fullName>
    </submittedName>
</protein>
<sequence>MHPPRWAERFLEWYCRPALLEDLQGDLHEYFERNLKAKGLRRARFIYIMDVFKFFRSYTVRKPEFINLLIHWIMIGSYIKTSGRSIVRNKLFSGINIIGLAISMSVGLMMIAFVSDLFSYDDFHENGDRIYRVNTTDQRTDQRPFSLATSSVKAGRRIQETISGIEKVTLLRRGFGGDAKVGEATIPISGVWADEAFFNVFSFPLLQGDMKTALKEPYSIVLTEKSAKKIFGEGNALGQSVKFDTANYIVTGVMKDIPKLSHMRFDVLVSFVNAEMNNISEDGSFMDWTNIYSNYTYIVLPESGNPEHIQASLNKLSAKENIPLDNRKIELKLQPLYEIALQAKNANPIGPSINKIAIWIMIGLALIVILSACFNYTNLSIARSLRRSREVGIRKVMGAKKTHVIGQFVAEAIIISLLALVLSLGMFLLLRTQFLSLAPFFQDMLSLDLSPRLILWFLLMAIGVGIVAGILPALFFARLNTIKVLKDASSLQVFRHVTMRKAMIVIQYTFSLIFITATIIGYKQYRSFLTFDLGFTTDNIVNIKLNGVNGDFFVKDLKELPEVEDVSRSLLVTSLGNIYGTQLKYEKLKDSANVWVNMVDENYLPLHQHRFLAGRNFNPKTKEADETEVIVNEQILHRFNMAGHDPAKAIGEEVTIDGKKLTIVGVVKDFHYGTLEDEIQPLVLRHSSIDTYGYINAKIKTSDWPATFAAMEKAWKKIDPVHPLEARFYSEQIEEAYQQFSVMVKLIGFLSFLAVCIAFMGLLGMVVFTTETRLKEISIRKVLGASERRLIYLLSKGFIALLAIAALIALPATYIFFDKVVLVNFAYHQPIHFTELVIGLLVTLVLATVMIGSQTLKVARSNPAEVLKNE</sequence>
<keyword evidence="4 6" id="KW-1133">Transmembrane helix</keyword>
<evidence type="ECO:0000256" key="4">
    <source>
        <dbReference type="ARBA" id="ARBA00022989"/>
    </source>
</evidence>
<dbReference type="InterPro" id="IPR047699">
    <property type="entry name" value="Permease_put_prefix"/>
</dbReference>
<feature type="transmembrane region" description="Helical" evidence="6">
    <location>
        <begin position="502"/>
        <end position="522"/>
    </location>
</feature>
<reference evidence="9 10" key="1">
    <citation type="submission" date="2017-02" db="EMBL/GenBank/DDBJ databases">
        <authorList>
            <person name="Peterson S.W."/>
        </authorList>
    </citation>
    <scope>NUCLEOTIDE SEQUENCE [LARGE SCALE GENOMIC DNA]</scope>
    <source>
        <strain evidence="9 10">DSM 25262</strain>
    </source>
</reference>
<feature type="transmembrane region" description="Helical" evidence="6">
    <location>
        <begin position="356"/>
        <end position="379"/>
    </location>
</feature>
<evidence type="ECO:0000256" key="1">
    <source>
        <dbReference type="ARBA" id="ARBA00004651"/>
    </source>
</evidence>
<keyword evidence="2" id="KW-1003">Cell membrane</keyword>
<dbReference type="Pfam" id="PF02687">
    <property type="entry name" value="FtsX"/>
    <property type="match status" value="2"/>
</dbReference>
<feature type="domain" description="MacB-like periplasmic core" evidence="8">
    <location>
        <begin position="512"/>
        <end position="674"/>
    </location>
</feature>
<dbReference type="STRING" id="688867.SAMN05660236_2480"/>
<dbReference type="EMBL" id="FUZU01000001">
    <property type="protein sequence ID" value="SKC65945.1"/>
    <property type="molecule type" value="Genomic_DNA"/>
</dbReference>
<evidence type="ECO:0000313" key="9">
    <source>
        <dbReference type="EMBL" id="SKC65945.1"/>
    </source>
</evidence>
<dbReference type="Proteomes" id="UP000190961">
    <property type="component" value="Unassembled WGS sequence"/>
</dbReference>
<feature type="domain" description="MacB-like periplasmic core" evidence="8">
    <location>
        <begin position="93"/>
        <end position="315"/>
    </location>
</feature>
<keyword evidence="5 6" id="KW-0472">Membrane</keyword>
<dbReference type="InterPro" id="IPR050250">
    <property type="entry name" value="Macrolide_Exporter_MacB"/>
</dbReference>
<dbReference type="PANTHER" id="PTHR30572:SF18">
    <property type="entry name" value="ABC-TYPE MACROLIDE FAMILY EXPORT SYSTEM PERMEASE COMPONENT 2"/>
    <property type="match status" value="1"/>
</dbReference>
<feature type="transmembrane region" description="Helical" evidence="6">
    <location>
        <begin position="836"/>
        <end position="853"/>
    </location>
</feature>
<evidence type="ECO:0000256" key="5">
    <source>
        <dbReference type="ARBA" id="ARBA00023136"/>
    </source>
</evidence>
<feature type="transmembrane region" description="Helical" evidence="6">
    <location>
        <begin position="746"/>
        <end position="769"/>
    </location>
</feature>
<dbReference type="InterPro" id="IPR025857">
    <property type="entry name" value="MacB_PCD"/>
</dbReference>
<dbReference type="GO" id="GO:0022857">
    <property type="term" value="F:transmembrane transporter activity"/>
    <property type="evidence" value="ECO:0007669"/>
    <property type="project" value="TreeGrafter"/>
</dbReference>
<accession>A0A1T5KR38</accession>
<keyword evidence="10" id="KW-1185">Reference proteome</keyword>